<dbReference type="PANTHER" id="PTHR11871">
    <property type="entry name" value="PROTEIN PHOSPHATASE PP2A REGULATORY SUBUNIT B"/>
    <property type="match status" value="1"/>
</dbReference>
<evidence type="ECO:0000256" key="3">
    <source>
        <dbReference type="SAM" id="MobiDB-lite"/>
    </source>
</evidence>
<organism evidence="4 5">
    <name type="scientific">Kipferlia bialata</name>
    <dbReference type="NCBI Taxonomy" id="797122"/>
    <lineage>
        <taxon>Eukaryota</taxon>
        <taxon>Metamonada</taxon>
        <taxon>Carpediemonas-like organisms</taxon>
        <taxon>Kipferlia</taxon>
    </lineage>
</organism>
<dbReference type="Gene3D" id="2.130.10.10">
    <property type="entry name" value="YVTN repeat-like/Quinoprotein amine dehydrogenase"/>
    <property type="match status" value="1"/>
</dbReference>
<proteinExistence type="predicted"/>
<dbReference type="OrthoDB" id="6274823at2759"/>
<evidence type="ECO:0000313" key="4">
    <source>
        <dbReference type="EMBL" id="GIQ91405.1"/>
    </source>
</evidence>
<dbReference type="GO" id="GO:0000159">
    <property type="term" value="C:protein phosphatase type 2A complex"/>
    <property type="evidence" value="ECO:0007669"/>
    <property type="project" value="InterPro"/>
</dbReference>
<feature type="non-terminal residue" evidence="4">
    <location>
        <position position="1"/>
    </location>
</feature>
<feature type="non-terminal residue" evidence="4">
    <location>
        <position position="212"/>
    </location>
</feature>
<evidence type="ECO:0000313" key="5">
    <source>
        <dbReference type="Proteomes" id="UP000265618"/>
    </source>
</evidence>
<keyword evidence="1" id="KW-0853">WD repeat</keyword>
<feature type="region of interest" description="Disordered" evidence="3">
    <location>
        <begin position="38"/>
        <end position="68"/>
    </location>
</feature>
<reference evidence="4 5" key="1">
    <citation type="journal article" date="2018" name="PLoS ONE">
        <title>The draft genome of Kipferlia bialata reveals reductive genome evolution in fornicate parasites.</title>
        <authorList>
            <person name="Tanifuji G."/>
            <person name="Takabayashi S."/>
            <person name="Kume K."/>
            <person name="Takagi M."/>
            <person name="Nakayama T."/>
            <person name="Kamikawa R."/>
            <person name="Inagaki Y."/>
            <person name="Hashimoto T."/>
        </authorList>
    </citation>
    <scope>NUCLEOTIDE SEQUENCE [LARGE SCALE GENOMIC DNA]</scope>
    <source>
        <strain evidence="4">NY0173</strain>
    </source>
</reference>
<dbReference type="EMBL" id="BDIP01007653">
    <property type="protein sequence ID" value="GIQ91405.1"/>
    <property type="molecule type" value="Genomic_DNA"/>
</dbReference>
<name>A0A9K3DBW7_9EUKA</name>
<dbReference type="PRINTS" id="PR00600">
    <property type="entry name" value="PP2APR55"/>
</dbReference>
<dbReference type="GO" id="GO:0019888">
    <property type="term" value="F:protein phosphatase regulator activity"/>
    <property type="evidence" value="ECO:0007669"/>
    <property type="project" value="InterPro"/>
</dbReference>
<dbReference type="AlphaFoldDB" id="A0A9K3DBW7"/>
<dbReference type="Proteomes" id="UP000265618">
    <property type="component" value="Unassembled WGS sequence"/>
</dbReference>
<evidence type="ECO:0000256" key="1">
    <source>
        <dbReference type="ARBA" id="ARBA00022574"/>
    </source>
</evidence>
<comment type="caution">
    <text evidence="4">The sequence shown here is derived from an EMBL/GenBank/DDBJ whole genome shotgun (WGS) entry which is preliminary data.</text>
</comment>
<dbReference type="InterPro" id="IPR015943">
    <property type="entry name" value="WD40/YVTN_repeat-like_dom_sf"/>
</dbReference>
<accession>A0A9K3DBW7</accession>
<evidence type="ECO:0000256" key="2">
    <source>
        <dbReference type="ARBA" id="ARBA00022737"/>
    </source>
</evidence>
<keyword evidence="2" id="KW-0677">Repeat</keyword>
<keyword evidence="5" id="KW-1185">Reference proteome</keyword>
<dbReference type="InterPro" id="IPR000009">
    <property type="entry name" value="PP2A_PR55"/>
</dbReference>
<protein>
    <submittedName>
        <fullName evidence="4">Protein phosphatase 2A regulatory subunit PR55</fullName>
    </submittedName>
</protein>
<sequence length="212" mass="22896">KTIKLWKVSKKHEKQYTPVNFPGAAAAYVRHQQGVDLTTKPGMAKSPKRPPLTIPDATPECPMGPGPQRPQEIRVPRAIPPVDGQQETVSASPQRVFRNASAYHINSLCPLADSEHFLSADDLSISLWDLNHTGRAFMCVDLRPPVIDELTELITCASAHHSDASLFGYGTCKGRVVLCDLRDRACLDGGSTVLDPSASSSSGKGKSGAFYT</sequence>
<dbReference type="InterPro" id="IPR036322">
    <property type="entry name" value="WD40_repeat_dom_sf"/>
</dbReference>
<gene>
    <name evidence="4" type="ORF">KIPB_014641</name>
</gene>
<dbReference type="SUPFAM" id="SSF50978">
    <property type="entry name" value="WD40 repeat-like"/>
    <property type="match status" value="1"/>
</dbReference>